<evidence type="ECO:0000313" key="3">
    <source>
        <dbReference type="Proteomes" id="UP001190700"/>
    </source>
</evidence>
<accession>A0AAE0F7S3</accession>
<comment type="caution">
    <text evidence="2">The sequence shown here is derived from an EMBL/GenBank/DDBJ whole genome shotgun (WGS) entry which is preliminary data.</text>
</comment>
<evidence type="ECO:0000256" key="1">
    <source>
        <dbReference type="SAM" id="Coils"/>
    </source>
</evidence>
<protein>
    <submittedName>
        <fullName evidence="2">Uncharacterized protein</fullName>
    </submittedName>
</protein>
<dbReference type="EMBL" id="LGRX02024318">
    <property type="protein sequence ID" value="KAK3254020.1"/>
    <property type="molecule type" value="Genomic_DNA"/>
</dbReference>
<keyword evidence="1" id="KW-0175">Coiled coil</keyword>
<dbReference type="AlphaFoldDB" id="A0AAE0F7S3"/>
<keyword evidence="3" id="KW-1185">Reference proteome</keyword>
<reference evidence="2 3" key="1">
    <citation type="journal article" date="2015" name="Genome Biol. Evol.">
        <title>Comparative Genomics of a Bacterivorous Green Alga Reveals Evolutionary Causalities and Consequences of Phago-Mixotrophic Mode of Nutrition.</title>
        <authorList>
            <person name="Burns J.A."/>
            <person name="Paasch A."/>
            <person name="Narechania A."/>
            <person name="Kim E."/>
        </authorList>
    </citation>
    <scope>NUCLEOTIDE SEQUENCE [LARGE SCALE GENOMIC DNA]</scope>
    <source>
        <strain evidence="2 3">PLY_AMNH</strain>
    </source>
</reference>
<name>A0AAE0F7S3_9CHLO</name>
<organism evidence="2 3">
    <name type="scientific">Cymbomonas tetramitiformis</name>
    <dbReference type="NCBI Taxonomy" id="36881"/>
    <lineage>
        <taxon>Eukaryota</taxon>
        <taxon>Viridiplantae</taxon>
        <taxon>Chlorophyta</taxon>
        <taxon>Pyramimonadophyceae</taxon>
        <taxon>Pyramimonadales</taxon>
        <taxon>Pyramimonadaceae</taxon>
        <taxon>Cymbomonas</taxon>
    </lineage>
</organism>
<feature type="coiled-coil region" evidence="1">
    <location>
        <begin position="109"/>
        <end position="171"/>
    </location>
</feature>
<sequence>MEQENAKLKMKMLELKQQLAAKDSALKDVWNKLETASVELERERKLVEELREGASKKGSKQDVAILQQVISAKDEEIAVLHNDIHSKHEELQNQEEAFEKISKDLKPKISGLMERLKEKDETISNMEQVANRLEEQLIQKTTLASDLGKRNEELLVQMSTVDQAISRLQAETQAVVASQREGAEVQRMELQREIDQRVYANNELQRQLSMPQLE</sequence>
<evidence type="ECO:0000313" key="2">
    <source>
        <dbReference type="EMBL" id="KAK3254020.1"/>
    </source>
</evidence>
<proteinExistence type="predicted"/>
<dbReference type="Proteomes" id="UP001190700">
    <property type="component" value="Unassembled WGS sequence"/>
</dbReference>
<gene>
    <name evidence="2" type="ORF">CYMTET_36751</name>
</gene>